<keyword evidence="1" id="KW-0496">Mitochondrion</keyword>
<organism evidence="1">
    <name type="scientific">Picea glauca</name>
    <name type="common">White spruce</name>
    <name type="synonym">Pinus glauca</name>
    <dbReference type="NCBI Taxonomy" id="3330"/>
    <lineage>
        <taxon>Eukaryota</taxon>
        <taxon>Viridiplantae</taxon>
        <taxon>Streptophyta</taxon>
        <taxon>Embryophyta</taxon>
        <taxon>Tracheophyta</taxon>
        <taxon>Spermatophyta</taxon>
        <taxon>Pinopsida</taxon>
        <taxon>Pinidae</taxon>
        <taxon>Conifers I</taxon>
        <taxon>Pinales</taxon>
        <taxon>Pinaceae</taxon>
        <taxon>Picea</taxon>
    </lineage>
</organism>
<sequence>MLLLSSAIQLSIAYPPAHRDVDWWARLGMSNRIDEHYVLPPIDMPV</sequence>
<proteinExistence type="predicted"/>
<reference evidence="1" key="1">
    <citation type="journal article" date="2015" name="Genome Biol. Evol.">
        <title>Organellar Genomes of White Spruce (Picea glauca): Assembly and Annotation.</title>
        <authorList>
            <person name="Jackman S.D."/>
            <person name="Warren R.L."/>
            <person name="Gibb E.A."/>
            <person name="Vandervalk B.P."/>
            <person name="Mohamadi H."/>
            <person name="Chu J."/>
            <person name="Raymond A."/>
            <person name="Pleasance S."/>
            <person name="Coope R."/>
            <person name="Wildung M.R."/>
            <person name="Ritland C.E."/>
            <person name="Bousquet J."/>
            <person name="Jones S.J."/>
            <person name="Bohlmann J."/>
            <person name="Birol I."/>
        </authorList>
    </citation>
    <scope>NUCLEOTIDE SEQUENCE [LARGE SCALE GENOMIC DNA]</scope>
    <source>
        <tissue evidence="1">Flushing bud</tissue>
    </source>
</reference>
<geneLocation type="mitochondrion" evidence="1"/>
<gene>
    <name evidence="1" type="ORF">ABT39_MTgene5893</name>
</gene>
<accession>A0A124GN50</accession>
<comment type="caution">
    <text evidence="1">The sequence shown here is derived from an EMBL/GenBank/DDBJ whole genome shotgun (WGS) entry which is preliminary data.</text>
</comment>
<name>A0A124GN50_PICGL</name>
<dbReference type="EMBL" id="LKAM01000007">
    <property type="protein sequence ID" value="KUM47706.1"/>
    <property type="molecule type" value="Genomic_DNA"/>
</dbReference>
<protein>
    <submittedName>
        <fullName evidence="1">Uncharacterized protein</fullName>
    </submittedName>
</protein>
<evidence type="ECO:0000313" key="1">
    <source>
        <dbReference type="EMBL" id="KUM47706.1"/>
    </source>
</evidence>
<dbReference type="AlphaFoldDB" id="A0A124GN50"/>